<dbReference type="GO" id="GO:0006355">
    <property type="term" value="P:regulation of DNA-templated transcription"/>
    <property type="evidence" value="ECO:0007669"/>
    <property type="project" value="InterPro"/>
</dbReference>
<dbReference type="PROSITE" id="PS50110">
    <property type="entry name" value="RESPONSE_REGULATORY"/>
    <property type="match status" value="1"/>
</dbReference>
<dbReference type="Gene3D" id="1.10.10.10">
    <property type="entry name" value="Winged helix-like DNA-binding domain superfamily/Winged helix DNA-binding domain"/>
    <property type="match status" value="1"/>
</dbReference>
<reference evidence="4 5" key="1">
    <citation type="submission" date="2016-10" db="EMBL/GenBank/DDBJ databases">
        <authorList>
            <person name="de Groot N.N."/>
        </authorList>
    </citation>
    <scope>NUCLEOTIDE SEQUENCE [LARGE SCALE GENOMIC DNA]</scope>
    <source>
        <strain evidence="4 5">CPCC 201354</strain>
    </source>
</reference>
<name>A0A1G7SCI3_9ACTN</name>
<evidence type="ECO:0000256" key="2">
    <source>
        <dbReference type="PROSITE-ProRule" id="PRU00169"/>
    </source>
</evidence>
<evidence type="ECO:0000259" key="3">
    <source>
        <dbReference type="PROSITE" id="PS50110"/>
    </source>
</evidence>
<dbReference type="Gene3D" id="3.40.50.2300">
    <property type="match status" value="1"/>
</dbReference>
<evidence type="ECO:0000256" key="1">
    <source>
        <dbReference type="ARBA" id="ARBA00023125"/>
    </source>
</evidence>
<dbReference type="Pfam" id="PF00196">
    <property type="entry name" value="GerE"/>
    <property type="match status" value="1"/>
</dbReference>
<protein>
    <submittedName>
        <fullName evidence="4">DNA-binding response regulator, NarL/FixJ family, contains REC and HTH domains</fullName>
    </submittedName>
</protein>
<feature type="domain" description="Response regulatory" evidence="3">
    <location>
        <begin position="4"/>
        <end position="115"/>
    </location>
</feature>
<dbReference type="PANTHER" id="PTHR43214:SF43">
    <property type="entry name" value="TWO-COMPONENT RESPONSE REGULATOR"/>
    <property type="match status" value="1"/>
</dbReference>
<dbReference type="Proteomes" id="UP000198923">
    <property type="component" value="Unassembled WGS sequence"/>
</dbReference>
<dbReference type="AlphaFoldDB" id="A0A1G7SCI3"/>
<dbReference type="GO" id="GO:0003677">
    <property type="term" value="F:DNA binding"/>
    <property type="evidence" value="ECO:0007669"/>
    <property type="project" value="UniProtKB-KW"/>
</dbReference>
<gene>
    <name evidence="4" type="ORF">SAMN05421505_102253</name>
</gene>
<evidence type="ECO:0000313" key="5">
    <source>
        <dbReference type="Proteomes" id="UP000198923"/>
    </source>
</evidence>
<dbReference type="PANTHER" id="PTHR43214">
    <property type="entry name" value="TWO-COMPONENT RESPONSE REGULATOR"/>
    <property type="match status" value="1"/>
</dbReference>
<feature type="modified residue" description="4-aspartylphosphate" evidence="2">
    <location>
        <position position="51"/>
    </location>
</feature>
<dbReference type="SMART" id="SM00421">
    <property type="entry name" value="HTH_LUXR"/>
    <property type="match status" value="1"/>
</dbReference>
<dbReference type="InterPro" id="IPR001789">
    <property type="entry name" value="Sig_transdc_resp-reg_receiver"/>
</dbReference>
<dbReference type="RefSeq" id="WP_093167950.1">
    <property type="nucleotide sequence ID" value="NZ_FNCN01000002.1"/>
</dbReference>
<dbReference type="InterPro" id="IPR036388">
    <property type="entry name" value="WH-like_DNA-bd_sf"/>
</dbReference>
<keyword evidence="2" id="KW-0597">Phosphoprotein</keyword>
<dbReference type="InterPro" id="IPR000792">
    <property type="entry name" value="Tscrpt_reg_LuxR_C"/>
</dbReference>
<dbReference type="InterPro" id="IPR011006">
    <property type="entry name" value="CheY-like_superfamily"/>
</dbReference>
<evidence type="ECO:0000313" key="4">
    <source>
        <dbReference type="EMBL" id="SDG20703.1"/>
    </source>
</evidence>
<dbReference type="Pfam" id="PF00072">
    <property type="entry name" value="Response_reg"/>
    <property type="match status" value="1"/>
</dbReference>
<dbReference type="SUPFAM" id="SSF52172">
    <property type="entry name" value="CheY-like"/>
    <property type="match status" value="1"/>
</dbReference>
<dbReference type="GO" id="GO:0000160">
    <property type="term" value="P:phosphorelay signal transduction system"/>
    <property type="evidence" value="ECO:0007669"/>
    <property type="project" value="InterPro"/>
</dbReference>
<sequence>MNGRIAIVDDHPLARDWLMRELTRAGHTIAAVVANVERLDPGQEVDLVICDHSLPNGRSGTAAVEYLIRREYRVLSASGVAKTEAVLDAVGAGACGFINKNQEVEDYARAVAAVLADGCYLSPLLAGFLLADAGRRPLDADEIGRPERLLLRTIADGKTSEEAVAALGLTRDAYLDRLRLIFTAACRRRRKYRLSPRELQIVRLIARDDLSARRIGEVLHISTDTVSDHMESIKRKYVALHPDCDLRPRAIVLKWARELDMSD</sequence>
<dbReference type="EMBL" id="FNCN01000002">
    <property type="protein sequence ID" value="SDG20703.1"/>
    <property type="molecule type" value="Genomic_DNA"/>
</dbReference>
<dbReference type="STRING" id="504805.SAMN05421505_102253"/>
<dbReference type="InterPro" id="IPR016032">
    <property type="entry name" value="Sig_transdc_resp-reg_C-effctor"/>
</dbReference>
<keyword evidence="1 4" id="KW-0238">DNA-binding</keyword>
<proteinExistence type="predicted"/>
<organism evidence="4 5">
    <name type="scientific">Sinosporangium album</name>
    <dbReference type="NCBI Taxonomy" id="504805"/>
    <lineage>
        <taxon>Bacteria</taxon>
        <taxon>Bacillati</taxon>
        <taxon>Actinomycetota</taxon>
        <taxon>Actinomycetes</taxon>
        <taxon>Streptosporangiales</taxon>
        <taxon>Streptosporangiaceae</taxon>
        <taxon>Sinosporangium</taxon>
    </lineage>
</organism>
<dbReference type="OrthoDB" id="3217202at2"/>
<accession>A0A1G7SCI3</accession>
<dbReference type="SUPFAM" id="SSF46894">
    <property type="entry name" value="C-terminal effector domain of the bipartite response regulators"/>
    <property type="match status" value="1"/>
</dbReference>
<keyword evidence="5" id="KW-1185">Reference proteome</keyword>
<dbReference type="InterPro" id="IPR039420">
    <property type="entry name" value="WalR-like"/>
</dbReference>
<dbReference type="PROSITE" id="PS00622">
    <property type="entry name" value="HTH_LUXR_1"/>
    <property type="match status" value="1"/>
</dbReference>
<dbReference type="SMART" id="SM00448">
    <property type="entry name" value="REC"/>
    <property type="match status" value="1"/>
</dbReference>